<evidence type="ECO:0000313" key="10">
    <source>
        <dbReference type="EMBL" id="MDR7362398.1"/>
    </source>
</evidence>
<dbReference type="PANTHER" id="PTHR43047">
    <property type="entry name" value="TWO-COMPONENT HISTIDINE PROTEIN KINASE"/>
    <property type="match status" value="1"/>
</dbReference>
<keyword evidence="4" id="KW-0597">Phosphoprotein</keyword>
<feature type="domain" description="Histidine kinase" evidence="9">
    <location>
        <begin position="295"/>
        <end position="506"/>
    </location>
</feature>
<dbReference type="RefSeq" id="WP_310301714.1">
    <property type="nucleotide sequence ID" value="NZ_BAAAPS010000008.1"/>
</dbReference>
<feature type="transmembrane region" description="Helical" evidence="8">
    <location>
        <begin position="213"/>
        <end position="232"/>
    </location>
</feature>
<gene>
    <name evidence="10" type="ORF">J2S63_001951</name>
</gene>
<evidence type="ECO:0000256" key="4">
    <source>
        <dbReference type="ARBA" id="ARBA00022553"/>
    </source>
</evidence>
<keyword evidence="8" id="KW-0472">Membrane</keyword>
<dbReference type="SUPFAM" id="SSF47384">
    <property type="entry name" value="Homodimeric domain of signal transducing histidine kinase"/>
    <property type="match status" value="1"/>
</dbReference>
<accession>A0ABU2BWP9</accession>
<keyword evidence="11" id="KW-1185">Reference proteome</keyword>
<evidence type="ECO:0000259" key="9">
    <source>
        <dbReference type="PROSITE" id="PS50109"/>
    </source>
</evidence>
<dbReference type="CDD" id="cd00082">
    <property type="entry name" value="HisKA"/>
    <property type="match status" value="1"/>
</dbReference>
<evidence type="ECO:0000256" key="1">
    <source>
        <dbReference type="ARBA" id="ARBA00000085"/>
    </source>
</evidence>
<proteinExistence type="predicted"/>
<comment type="caution">
    <text evidence="10">The sequence shown here is derived from an EMBL/GenBank/DDBJ whole genome shotgun (WGS) entry which is preliminary data.</text>
</comment>
<keyword evidence="7" id="KW-0902">Two-component regulatory system</keyword>
<feature type="transmembrane region" description="Helical" evidence="8">
    <location>
        <begin position="62"/>
        <end position="78"/>
    </location>
</feature>
<dbReference type="SMART" id="SM00387">
    <property type="entry name" value="HATPase_c"/>
    <property type="match status" value="1"/>
</dbReference>
<keyword evidence="5" id="KW-0808">Transferase</keyword>
<evidence type="ECO:0000256" key="2">
    <source>
        <dbReference type="ARBA" id="ARBA00004236"/>
    </source>
</evidence>
<dbReference type="InterPro" id="IPR036097">
    <property type="entry name" value="HisK_dim/P_sf"/>
</dbReference>
<evidence type="ECO:0000256" key="3">
    <source>
        <dbReference type="ARBA" id="ARBA00012438"/>
    </source>
</evidence>
<keyword evidence="6 10" id="KW-0418">Kinase</keyword>
<dbReference type="PRINTS" id="PR00344">
    <property type="entry name" value="BCTRLSENSOR"/>
</dbReference>
<dbReference type="Gene3D" id="1.10.287.130">
    <property type="match status" value="1"/>
</dbReference>
<feature type="transmembrane region" description="Helical" evidence="8">
    <location>
        <begin position="172"/>
        <end position="192"/>
    </location>
</feature>
<sequence>MPSESSGDPSTGARRFTSVRESWAEFWASPVRMRVYYSLVIVSALVLPWAVPLGLEVTAPEWATVLTLVAISVLNVEISRHLSGGIATTHQPHKALSAWAFASGLLLATPWLLVVVPLSYAHARWRGIRVPLWKWIGSAAYLVLCGYAVAWVRHLLLGDRVNWMDGQGGRGLAVMLLAGVVFLALEGSLFWGSALFNHREDEVWLRATLLSPSFYLAEGGVLLVGGLLSAVWTGGSWFSLFFVPIYVMIQHAVLLVPLRERAAAAEMLAAKNRALGELNEDLEEANQFKVDLLGMLGHELGNPLTSIVGFAEFGALSAARRRETESQRSFDVIGRNAEQMRTVLADILSLVTSERGALTAVPEPCVLSLRLTHVLAGLRRADLPAVDCPPDLTAMVQPSHLDQIVGNLLSNAEKYGGGVVAVRASTVEDGWVEVAVVDHGSGVPEEFRQHLFNRYTRDTATAEQVIGTGLGLFISRELAHANGGELLHREAEPQGSEFVLRLPGTRPGPRAVGVPSVAPAR</sequence>
<dbReference type="Pfam" id="PF00512">
    <property type="entry name" value="HisKA"/>
    <property type="match status" value="1"/>
</dbReference>
<feature type="transmembrane region" description="Helical" evidence="8">
    <location>
        <begin position="35"/>
        <end position="55"/>
    </location>
</feature>
<evidence type="ECO:0000256" key="6">
    <source>
        <dbReference type="ARBA" id="ARBA00022777"/>
    </source>
</evidence>
<name>A0ABU2BWP9_9ACTN</name>
<keyword evidence="8" id="KW-1133">Transmembrane helix</keyword>
<dbReference type="GO" id="GO:0016301">
    <property type="term" value="F:kinase activity"/>
    <property type="evidence" value="ECO:0007669"/>
    <property type="project" value="UniProtKB-KW"/>
</dbReference>
<protein>
    <recommendedName>
        <fullName evidence="3">histidine kinase</fullName>
        <ecNumber evidence="3">2.7.13.3</ecNumber>
    </recommendedName>
</protein>
<dbReference type="EMBL" id="JAVDYG010000001">
    <property type="protein sequence ID" value="MDR7362398.1"/>
    <property type="molecule type" value="Genomic_DNA"/>
</dbReference>
<dbReference type="PROSITE" id="PS50109">
    <property type="entry name" value="HIS_KIN"/>
    <property type="match status" value="1"/>
</dbReference>
<reference evidence="10 11" key="1">
    <citation type="submission" date="2023-07" db="EMBL/GenBank/DDBJ databases">
        <title>Sequencing the genomes of 1000 actinobacteria strains.</title>
        <authorList>
            <person name="Klenk H.-P."/>
        </authorList>
    </citation>
    <scope>NUCLEOTIDE SEQUENCE [LARGE SCALE GENOMIC DNA]</scope>
    <source>
        <strain evidence="10 11">DSM 19426</strain>
    </source>
</reference>
<evidence type="ECO:0000256" key="8">
    <source>
        <dbReference type="SAM" id="Phobius"/>
    </source>
</evidence>
<organism evidence="10 11">
    <name type="scientific">Nocardioides marmoribigeumensis</name>
    <dbReference type="NCBI Taxonomy" id="433649"/>
    <lineage>
        <taxon>Bacteria</taxon>
        <taxon>Bacillati</taxon>
        <taxon>Actinomycetota</taxon>
        <taxon>Actinomycetes</taxon>
        <taxon>Propionibacteriales</taxon>
        <taxon>Nocardioidaceae</taxon>
        <taxon>Nocardioides</taxon>
    </lineage>
</organism>
<dbReference type="Proteomes" id="UP001183648">
    <property type="component" value="Unassembled WGS sequence"/>
</dbReference>
<evidence type="ECO:0000313" key="11">
    <source>
        <dbReference type="Proteomes" id="UP001183648"/>
    </source>
</evidence>
<evidence type="ECO:0000256" key="7">
    <source>
        <dbReference type="ARBA" id="ARBA00023012"/>
    </source>
</evidence>
<dbReference type="InterPro" id="IPR003594">
    <property type="entry name" value="HATPase_dom"/>
</dbReference>
<dbReference type="InterPro" id="IPR004358">
    <property type="entry name" value="Sig_transdc_His_kin-like_C"/>
</dbReference>
<dbReference type="SMART" id="SM00388">
    <property type="entry name" value="HisKA"/>
    <property type="match status" value="1"/>
</dbReference>
<comment type="catalytic activity">
    <reaction evidence="1">
        <text>ATP + protein L-histidine = ADP + protein N-phospho-L-histidine.</text>
        <dbReference type="EC" id="2.7.13.3"/>
    </reaction>
</comment>
<dbReference type="InterPro" id="IPR005467">
    <property type="entry name" value="His_kinase_dom"/>
</dbReference>
<dbReference type="Gene3D" id="3.30.565.10">
    <property type="entry name" value="Histidine kinase-like ATPase, C-terminal domain"/>
    <property type="match status" value="1"/>
</dbReference>
<comment type="subcellular location">
    <subcellularLocation>
        <location evidence="2">Cell membrane</location>
    </subcellularLocation>
</comment>
<feature type="transmembrane region" description="Helical" evidence="8">
    <location>
        <begin position="98"/>
        <end position="120"/>
    </location>
</feature>
<keyword evidence="8" id="KW-0812">Transmembrane</keyword>
<dbReference type="InterPro" id="IPR003661">
    <property type="entry name" value="HisK_dim/P_dom"/>
</dbReference>
<dbReference type="InterPro" id="IPR036890">
    <property type="entry name" value="HATPase_C_sf"/>
</dbReference>
<feature type="transmembrane region" description="Helical" evidence="8">
    <location>
        <begin position="238"/>
        <end position="258"/>
    </location>
</feature>
<feature type="transmembrane region" description="Helical" evidence="8">
    <location>
        <begin position="132"/>
        <end position="152"/>
    </location>
</feature>
<dbReference type="EC" id="2.7.13.3" evidence="3"/>
<dbReference type="Pfam" id="PF02518">
    <property type="entry name" value="HATPase_c"/>
    <property type="match status" value="1"/>
</dbReference>
<evidence type="ECO:0000256" key="5">
    <source>
        <dbReference type="ARBA" id="ARBA00022679"/>
    </source>
</evidence>
<dbReference type="SUPFAM" id="SSF55874">
    <property type="entry name" value="ATPase domain of HSP90 chaperone/DNA topoisomerase II/histidine kinase"/>
    <property type="match status" value="1"/>
</dbReference>